<evidence type="ECO:0000313" key="2">
    <source>
        <dbReference type="EMBL" id="SCW71221.1"/>
    </source>
</evidence>
<feature type="domain" description="GGDEF" evidence="1">
    <location>
        <begin position="91"/>
        <end position="154"/>
    </location>
</feature>
<name>A0AB37Z9S6_9PSED</name>
<dbReference type="InterPro" id="IPR029787">
    <property type="entry name" value="Nucleotide_cyclase"/>
</dbReference>
<accession>A0AB37Z9S6</accession>
<keyword evidence="3" id="KW-1185">Reference proteome</keyword>
<gene>
    <name evidence="2" type="ORF">SAMN05216370_3048</name>
</gene>
<dbReference type="InterPro" id="IPR000160">
    <property type="entry name" value="GGDEF_dom"/>
</dbReference>
<dbReference type="InterPro" id="IPR043128">
    <property type="entry name" value="Rev_trsase/Diguanyl_cyclase"/>
</dbReference>
<dbReference type="Gene3D" id="3.30.70.270">
    <property type="match status" value="1"/>
</dbReference>
<reference evidence="2 3" key="1">
    <citation type="submission" date="2016-10" db="EMBL/GenBank/DDBJ databases">
        <authorList>
            <person name="Varghese N."/>
            <person name="Submissions S."/>
        </authorList>
    </citation>
    <scope>NUCLEOTIDE SEQUENCE [LARGE SCALE GENOMIC DNA]</scope>
    <source>
        <strain evidence="2 3">DSM 17833</strain>
    </source>
</reference>
<evidence type="ECO:0000313" key="3">
    <source>
        <dbReference type="Proteomes" id="UP000242418"/>
    </source>
</evidence>
<dbReference type="Proteomes" id="UP000242418">
    <property type="component" value="Unassembled WGS sequence"/>
</dbReference>
<comment type="caution">
    <text evidence="2">The sequence shown here is derived from an EMBL/GenBank/DDBJ whole genome shotgun (WGS) entry which is preliminary data.</text>
</comment>
<dbReference type="EMBL" id="FMTL01000002">
    <property type="protein sequence ID" value="SCW71221.1"/>
    <property type="molecule type" value="Genomic_DNA"/>
</dbReference>
<evidence type="ECO:0000259" key="1">
    <source>
        <dbReference type="Pfam" id="PF00990"/>
    </source>
</evidence>
<dbReference type="SUPFAM" id="SSF55073">
    <property type="entry name" value="Nucleotide cyclase"/>
    <property type="match status" value="1"/>
</dbReference>
<sequence length="164" mass="18115">MALALQAFEGGATLERARCWADEQLSNSTSILVAGLLDIYGKLSASAIQLVCEQNARLRAEEELALMQQQHVRQVLEEQASGYQQQLEFLAYFDPLTGLMNRNGIIRAIKTTLQLNYSRKGEAALISLDLDSFSKINALCGEEAADRYLGLLARQNPKNHPFAG</sequence>
<dbReference type="AlphaFoldDB" id="A0AB37Z9S6"/>
<organism evidence="2 3">
    <name type="scientific">Pseudomonas peli</name>
    <dbReference type="NCBI Taxonomy" id="592361"/>
    <lineage>
        <taxon>Bacteria</taxon>
        <taxon>Pseudomonadati</taxon>
        <taxon>Pseudomonadota</taxon>
        <taxon>Gammaproteobacteria</taxon>
        <taxon>Pseudomonadales</taxon>
        <taxon>Pseudomonadaceae</taxon>
        <taxon>Pseudomonas</taxon>
    </lineage>
</organism>
<protein>
    <submittedName>
        <fullName evidence="2">Diguanylate cyclase (GGDEF) domain-containing protein</fullName>
    </submittedName>
</protein>
<proteinExistence type="predicted"/>
<dbReference type="Pfam" id="PF00990">
    <property type="entry name" value="GGDEF"/>
    <property type="match status" value="1"/>
</dbReference>